<dbReference type="PANTHER" id="PTHR13018:SF109">
    <property type="entry name" value="CSC1-LIKE PROTEIN HYP1"/>
    <property type="match status" value="1"/>
</dbReference>
<dbReference type="STRING" id="49451.A0A1J6INC9"/>
<dbReference type="InterPro" id="IPR032880">
    <property type="entry name" value="CSC1/OSCA1-like_N"/>
</dbReference>
<keyword evidence="6 10" id="KW-1133">Transmembrane helix</keyword>
<dbReference type="GO" id="GO:0005886">
    <property type="term" value="C:plasma membrane"/>
    <property type="evidence" value="ECO:0007669"/>
    <property type="project" value="TreeGrafter"/>
</dbReference>
<evidence type="ECO:0000259" key="11">
    <source>
        <dbReference type="Pfam" id="PF02714"/>
    </source>
</evidence>
<dbReference type="Proteomes" id="UP000187609">
    <property type="component" value="Unassembled WGS sequence"/>
</dbReference>
<dbReference type="EMBL" id="MJEQ01037193">
    <property type="protein sequence ID" value="OIS96648.1"/>
    <property type="molecule type" value="Genomic_DNA"/>
</dbReference>
<evidence type="ECO:0000256" key="8">
    <source>
        <dbReference type="ARBA" id="ARBA00023136"/>
    </source>
</evidence>
<evidence type="ECO:0000256" key="3">
    <source>
        <dbReference type="ARBA" id="ARBA00022448"/>
    </source>
</evidence>
<dbReference type="Pfam" id="PF13967">
    <property type="entry name" value="RSN1_TM"/>
    <property type="match status" value="1"/>
</dbReference>
<comment type="similarity">
    <text evidence="2">Belongs to the CSC1 (TC 1.A.17) family.</text>
</comment>
<feature type="domain" description="CSC1/OSCA1-like 7TM region" evidence="11">
    <location>
        <begin position="355"/>
        <end position="620"/>
    </location>
</feature>
<dbReference type="Pfam" id="PF02714">
    <property type="entry name" value="RSN1_7TM"/>
    <property type="match status" value="1"/>
</dbReference>
<evidence type="ECO:0000259" key="13">
    <source>
        <dbReference type="Pfam" id="PF14703"/>
    </source>
</evidence>
<evidence type="ECO:0000256" key="1">
    <source>
        <dbReference type="ARBA" id="ARBA00004141"/>
    </source>
</evidence>
<dbReference type="Pfam" id="PF14703">
    <property type="entry name" value="PHM7_cyt"/>
    <property type="match status" value="1"/>
</dbReference>
<feature type="transmembrane region" description="Helical" evidence="10">
    <location>
        <begin position="352"/>
        <end position="376"/>
    </location>
</feature>
<keyword evidence="9" id="KW-0407">Ion channel</keyword>
<evidence type="ECO:0000313" key="15">
    <source>
        <dbReference type="Proteomes" id="UP000187609"/>
    </source>
</evidence>
<evidence type="ECO:0000256" key="7">
    <source>
        <dbReference type="ARBA" id="ARBA00023065"/>
    </source>
</evidence>
<feature type="transmembrane region" description="Helical" evidence="10">
    <location>
        <begin position="600"/>
        <end position="621"/>
    </location>
</feature>
<evidence type="ECO:0000259" key="12">
    <source>
        <dbReference type="Pfam" id="PF13967"/>
    </source>
</evidence>
<protein>
    <submittedName>
        <fullName evidence="14">Csc1-like protein hyp1</fullName>
    </submittedName>
</protein>
<sequence>MILSALLTSVGINLGLCFLFFTLYSILRKQPGNAEVYAPRLVAEGKSQQTNDFNLERLLPSAGWVTRAWKLSEAELLSASGLDGVVFMRIFIFSARVFAFAVVVGVFILLPINYMGKQLSLDIFDLPNKSLESFTISNVDDGSNRLWIHFSAVYIFTAVVCYLLYFEYDYISSKRVSYFYSSKPHPHQFTILVRSIPVSSGRSYSETVESFFTEYYPTTYLSHWVVRRASKLQGLIKNADKLRRLVRLKSANPNQERSRRAGFMGLFGHRVDILDHYEKKLEDLEDNVRAEQSSTLGKEVGAAFVSFRTRFAAATAIHMQQGVNPTQWVSEPAPDPEDVYWPFFSASFLKRWISNLVVIVACVLVTVLFLIPVLIVQGLTHLEVLETWFPFLKGLLRIAFVSQVITGYLPSLVLQLFLYLVPSIMIMLSSIQGYSALSQIQKSACIKVLWFTIWNIFFANVLSGTALYRAEIFLEPKKIPAVLAVAVPGQATFFIAYVVTSGWTSTSSELFRLTTLIFNFIKRNICRKFDDEFEVPSVPYHSEIPRILLFGLLGITYFFLAPLILPFLLVYYCLGYLIYRNQLLNVYAPKYETGGKLWPIVHDSMIFSLILMHVIAIGIFGLKKLPLASSLIVPLPILTLVFNSYCRRRFLPMFKSYSVESLLKKDREEQNDPTIASFHDRLATAYHDPALIRAQYSGNSGSINTPLLRTAEADA</sequence>
<evidence type="ECO:0000313" key="14">
    <source>
        <dbReference type="EMBL" id="OIS96648.1"/>
    </source>
</evidence>
<evidence type="ECO:0000256" key="5">
    <source>
        <dbReference type="ARBA" id="ARBA00022837"/>
    </source>
</evidence>
<dbReference type="AlphaFoldDB" id="A0A1J6INC9"/>
<dbReference type="PANTHER" id="PTHR13018">
    <property type="entry name" value="PROBABLE MEMBRANE PROTEIN DUF221-RELATED"/>
    <property type="match status" value="1"/>
</dbReference>
<proteinExistence type="inferred from homology"/>
<keyword evidence="4 10" id="KW-0812">Transmembrane</keyword>
<dbReference type="GeneID" id="109234080"/>
<organism evidence="14 15">
    <name type="scientific">Nicotiana attenuata</name>
    <name type="common">Coyote tobacco</name>
    <dbReference type="NCBI Taxonomy" id="49451"/>
    <lineage>
        <taxon>Eukaryota</taxon>
        <taxon>Viridiplantae</taxon>
        <taxon>Streptophyta</taxon>
        <taxon>Embryophyta</taxon>
        <taxon>Tracheophyta</taxon>
        <taxon>Spermatophyta</taxon>
        <taxon>Magnoliopsida</taxon>
        <taxon>eudicotyledons</taxon>
        <taxon>Gunneridae</taxon>
        <taxon>Pentapetalae</taxon>
        <taxon>asterids</taxon>
        <taxon>lamiids</taxon>
        <taxon>Solanales</taxon>
        <taxon>Solanaceae</taxon>
        <taxon>Nicotianoideae</taxon>
        <taxon>Nicotianeae</taxon>
        <taxon>Nicotiana</taxon>
    </lineage>
</organism>
<reference evidence="14" key="1">
    <citation type="submission" date="2016-11" db="EMBL/GenBank/DDBJ databases">
        <title>The genome of Nicotiana attenuata.</title>
        <authorList>
            <person name="Xu S."/>
            <person name="Brockmoeller T."/>
            <person name="Gaquerel E."/>
            <person name="Navarro A."/>
            <person name="Kuhl H."/>
            <person name="Gase K."/>
            <person name="Ling Z."/>
            <person name="Zhou W."/>
            <person name="Kreitzer C."/>
            <person name="Stanke M."/>
            <person name="Tang H."/>
            <person name="Lyons E."/>
            <person name="Pandey P."/>
            <person name="Pandey S.P."/>
            <person name="Timmermann B."/>
            <person name="Baldwin I.T."/>
        </authorList>
    </citation>
    <scope>NUCLEOTIDE SEQUENCE [LARGE SCALE GENOMIC DNA]</scope>
    <source>
        <strain evidence="14">UT</strain>
    </source>
</reference>
<feature type="transmembrane region" description="Helical" evidence="10">
    <location>
        <begin position="480"/>
        <end position="499"/>
    </location>
</feature>
<dbReference type="InterPro" id="IPR045122">
    <property type="entry name" value="Csc1-like"/>
</dbReference>
<evidence type="ECO:0000256" key="10">
    <source>
        <dbReference type="SAM" id="Phobius"/>
    </source>
</evidence>
<evidence type="ECO:0000256" key="9">
    <source>
        <dbReference type="ARBA" id="ARBA00023303"/>
    </source>
</evidence>
<feature type="transmembrane region" description="Helical" evidence="10">
    <location>
        <begin position="547"/>
        <end position="579"/>
    </location>
</feature>
<feature type="transmembrane region" description="Helical" evidence="10">
    <location>
        <begin position="388"/>
        <end position="409"/>
    </location>
</feature>
<evidence type="ECO:0000256" key="2">
    <source>
        <dbReference type="ARBA" id="ARBA00007779"/>
    </source>
</evidence>
<keyword evidence="7" id="KW-0406">Ion transport</keyword>
<keyword evidence="5" id="KW-0106">Calcium</keyword>
<accession>A0A1J6INC9</accession>
<evidence type="ECO:0000256" key="4">
    <source>
        <dbReference type="ARBA" id="ARBA00022692"/>
    </source>
</evidence>
<feature type="transmembrane region" description="Helical" evidence="10">
    <location>
        <begin position="146"/>
        <end position="165"/>
    </location>
</feature>
<keyword evidence="15" id="KW-1185">Reference proteome</keyword>
<dbReference type="OMA" id="NWACVAL"/>
<feature type="transmembrane region" description="Helical" evidence="10">
    <location>
        <begin position="6"/>
        <end position="27"/>
    </location>
</feature>
<evidence type="ECO:0000256" key="6">
    <source>
        <dbReference type="ARBA" id="ARBA00022989"/>
    </source>
</evidence>
<dbReference type="InterPro" id="IPR027815">
    <property type="entry name" value="CSC1/OSCA1-like_cyt"/>
</dbReference>
<feature type="domain" description="CSC1/OSCA1-like cytosolic" evidence="13">
    <location>
        <begin position="188"/>
        <end position="342"/>
    </location>
</feature>
<name>A0A1J6INC9_NICAT</name>
<feature type="transmembrane region" description="Helical" evidence="10">
    <location>
        <begin position="448"/>
        <end position="468"/>
    </location>
</feature>
<feature type="transmembrane region" description="Helical" evidence="10">
    <location>
        <begin position="97"/>
        <end position="116"/>
    </location>
</feature>
<dbReference type="GO" id="GO:0005227">
    <property type="term" value="F:calcium-activated cation channel activity"/>
    <property type="evidence" value="ECO:0007669"/>
    <property type="project" value="InterPro"/>
</dbReference>
<dbReference type="InterPro" id="IPR003864">
    <property type="entry name" value="CSC1/OSCA1-like_7TM"/>
</dbReference>
<feature type="transmembrane region" description="Helical" evidence="10">
    <location>
        <begin position="416"/>
        <end position="436"/>
    </location>
</feature>
<dbReference type="Gramene" id="OIS96648">
    <property type="protein sequence ID" value="OIS96648"/>
    <property type="gene ID" value="A4A49_23798"/>
</dbReference>
<keyword evidence="8 10" id="KW-0472">Membrane</keyword>
<dbReference type="SMR" id="A0A1J6INC9"/>
<dbReference type="KEGG" id="nau:109234080"/>
<comment type="subcellular location">
    <subcellularLocation>
        <location evidence="1">Membrane</location>
        <topology evidence="1">Multi-pass membrane protein</topology>
    </subcellularLocation>
</comment>
<keyword evidence="3" id="KW-0813">Transport</keyword>
<dbReference type="OrthoDB" id="1689567at2759"/>
<gene>
    <name evidence="14" type="primary">HYP1</name>
    <name evidence="14" type="ORF">A4A49_23798</name>
</gene>
<comment type="caution">
    <text evidence="14">The sequence shown here is derived from an EMBL/GenBank/DDBJ whole genome shotgun (WGS) entry which is preliminary data.</text>
</comment>
<feature type="domain" description="CSC1/OSCA1-like N-terminal transmembrane" evidence="12">
    <location>
        <begin position="5"/>
        <end position="167"/>
    </location>
</feature>
<feature type="transmembrane region" description="Helical" evidence="10">
    <location>
        <begin position="627"/>
        <end position="646"/>
    </location>
</feature>